<evidence type="ECO:0000313" key="18">
    <source>
        <dbReference type="EMBL" id="NSF73444.1"/>
    </source>
</evidence>
<dbReference type="NCBIfam" id="TIGR00231">
    <property type="entry name" value="small_GTP"/>
    <property type="match status" value="1"/>
</dbReference>
<dbReference type="SUPFAM" id="SSF52540">
    <property type="entry name" value="P-loop containing nucleoside triphosphate hydrolases"/>
    <property type="match status" value="1"/>
</dbReference>
<dbReference type="Pfam" id="PF07670">
    <property type="entry name" value="Gate"/>
    <property type="match status" value="2"/>
</dbReference>
<keyword evidence="19" id="KW-1185">Reference proteome</keyword>
<comment type="similarity">
    <text evidence="15">Belongs to the TRAFAC class TrmE-Era-EngA-EngB-Septin-like GTPase superfamily. FeoB GTPase (TC 9.A.8) family.</text>
</comment>
<comment type="caution">
    <text evidence="18">The sequence shown here is derived from an EMBL/GenBank/DDBJ whole genome shotgun (WGS) entry which is preliminary data.</text>
</comment>
<feature type="transmembrane region" description="Helical" evidence="15">
    <location>
        <begin position="718"/>
        <end position="741"/>
    </location>
</feature>
<keyword evidence="10" id="KW-0406">Ion transport</keyword>
<evidence type="ECO:0000256" key="11">
    <source>
        <dbReference type="ARBA" id="ARBA00023134"/>
    </source>
</evidence>
<dbReference type="Gene3D" id="3.40.50.300">
    <property type="entry name" value="P-loop containing nucleotide triphosphate hydrolases"/>
    <property type="match status" value="1"/>
</dbReference>
<evidence type="ECO:0000313" key="19">
    <source>
        <dbReference type="Proteomes" id="UP000822152"/>
    </source>
</evidence>
<evidence type="ECO:0000256" key="6">
    <source>
        <dbReference type="ARBA" id="ARBA00022692"/>
    </source>
</evidence>
<dbReference type="InterPro" id="IPR050860">
    <property type="entry name" value="FeoB_GTPase"/>
</dbReference>
<dbReference type="InterPro" id="IPR006073">
    <property type="entry name" value="GTP-bd"/>
</dbReference>
<dbReference type="NCBIfam" id="TIGR00437">
    <property type="entry name" value="feoB"/>
    <property type="match status" value="1"/>
</dbReference>
<dbReference type="PANTHER" id="PTHR43185">
    <property type="entry name" value="FERROUS IRON TRANSPORT PROTEIN B"/>
    <property type="match status" value="1"/>
</dbReference>
<protein>
    <recommendedName>
        <fullName evidence="13 14">Ferrous iron transport protein B</fullName>
    </recommendedName>
</protein>
<dbReference type="InterPro" id="IPR007167">
    <property type="entry name" value="Fe-transptr_FeoA-like"/>
</dbReference>
<comment type="subcellular location">
    <subcellularLocation>
        <location evidence="2 15">Cell membrane</location>
        <topology evidence="2 15">Multi-pass membrane protein</topology>
    </subcellularLocation>
</comment>
<dbReference type="EMBL" id="JAAIPF010000011">
    <property type="protein sequence ID" value="NSF73444.1"/>
    <property type="molecule type" value="Genomic_DNA"/>
</dbReference>
<dbReference type="Pfam" id="PF02421">
    <property type="entry name" value="FeoB_N"/>
    <property type="match status" value="1"/>
</dbReference>
<dbReference type="InterPro" id="IPR008988">
    <property type="entry name" value="Transcriptional_repressor_C"/>
</dbReference>
<dbReference type="RefSeq" id="WP_173743079.1">
    <property type="nucleotide sequence ID" value="NZ_JAAIPF010000011.1"/>
</dbReference>
<keyword evidence="6 15" id="KW-0812">Transmembrane</keyword>
<dbReference type="PROSITE" id="PS51711">
    <property type="entry name" value="G_FEOB"/>
    <property type="match status" value="1"/>
</dbReference>
<evidence type="ECO:0000256" key="10">
    <source>
        <dbReference type="ARBA" id="ARBA00023065"/>
    </source>
</evidence>
<dbReference type="Pfam" id="PF17910">
    <property type="entry name" value="FeoB_Cyto"/>
    <property type="match status" value="1"/>
</dbReference>
<dbReference type="InterPro" id="IPR027417">
    <property type="entry name" value="P-loop_NTPase"/>
</dbReference>
<dbReference type="CDD" id="cd01879">
    <property type="entry name" value="FeoB"/>
    <property type="match status" value="1"/>
</dbReference>
<dbReference type="Gene3D" id="2.30.30.90">
    <property type="match status" value="1"/>
</dbReference>
<keyword evidence="3 15" id="KW-0813">Transport</keyword>
<dbReference type="InterPro" id="IPR003373">
    <property type="entry name" value="Fe2_transport_prot-B"/>
</dbReference>
<evidence type="ECO:0000256" key="13">
    <source>
        <dbReference type="ARBA" id="ARBA00031200"/>
    </source>
</evidence>
<comment type="function">
    <text evidence="1 15">Probable transporter of a GTP-driven Fe(2+) uptake system.</text>
</comment>
<dbReference type="InterPro" id="IPR011642">
    <property type="entry name" value="Gate_dom"/>
</dbReference>
<evidence type="ECO:0000256" key="3">
    <source>
        <dbReference type="ARBA" id="ARBA00022448"/>
    </source>
</evidence>
<dbReference type="PANTHER" id="PTHR43185:SF1">
    <property type="entry name" value="FE(2+) TRANSPORTER FEOB"/>
    <property type="match status" value="1"/>
</dbReference>
<feature type="transmembrane region" description="Helical" evidence="15">
    <location>
        <begin position="632"/>
        <end position="650"/>
    </location>
</feature>
<evidence type="ECO:0000256" key="7">
    <source>
        <dbReference type="ARBA" id="ARBA00022741"/>
    </source>
</evidence>
<gene>
    <name evidence="18" type="primary">feoB</name>
    <name evidence="18" type="ORF">G4952_06340</name>
</gene>
<accession>A0ABX2GM67</accession>
<dbReference type="InterPro" id="IPR038157">
    <property type="entry name" value="FeoA_core_dom"/>
</dbReference>
<feature type="region of interest" description="Disordered" evidence="16">
    <location>
        <begin position="90"/>
        <end position="109"/>
    </location>
</feature>
<dbReference type="InterPro" id="IPR011640">
    <property type="entry name" value="Fe2_transport_prot_B_C"/>
</dbReference>
<dbReference type="InterPro" id="IPR030389">
    <property type="entry name" value="G_FEOB_dom"/>
</dbReference>
<feature type="domain" description="FeoB-type G" evidence="17">
    <location>
        <begin position="115"/>
        <end position="276"/>
    </location>
</feature>
<feature type="transmembrane region" description="Helical" evidence="15">
    <location>
        <begin position="464"/>
        <end position="488"/>
    </location>
</feature>
<keyword evidence="8 15" id="KW-1133">Transmembrane helix</keyword>
<keyword evidence="7" id="KW-0547">Nucleotide-binding</keyword>
<feature type="transmembrane region" description="Helical" evidence="15">
    <location>
        <begin position="508"/>
        <end position="531"/>
    </location>
</feature>
<feature type="transmembrane region" description="Helical" evidence="15">
    <location>
        <begin position="403"/>
        <end position="428"/>
    </location>
</feature>
<dbReference type="PRINTS" id="PR00326">
    <property type="entry name" value="GTP1OBG"/>
</dbReference>
<keyword evidence="9 15" id="KW-0408">Iron</keyword>
<proteinExistence type="inferred from homology"/>
<feature type="transmembrane region" description="Helical" evidence="15">
    <location>
        <begin position="574"/>
        <end position="594"/>
    </location>
</feature>
<reference evidence="18 19" key="1">
    <citation type="journal article" date="2020" name="Cell Host Microbe">
        <title>Functional and Genomic Variation between Human-Derived Isolates of Lachnospiraceae Reveals Inter- and Intra-Species Diversity.</title>
        <authorList>
            <person name="Sorbara M.T."/>
            <person name="Littmann E.R."/>
            <person name="Fontana E."/>
            <person name="Moody T.U."/>
            <person name="Kohout C.E."/>
            <person name="Gjonbalaj M."/>
            <person name="Eaton V."/>
            <person name="Seok R."/>
            <person name="Leiner I.M."/>
            <person name="Pamer E.G."/>
        </authorList>
    </citation>
    <scope>NUCLEOTIDE SEQUENCE [LARGE SCALE GENOMIC DNA]</scope>
    <source>
        <strain evidence="18 19">MSK.20.11</strain>
    </source>
</reference>
<dbReference type="Pfam" id="PF04023">
    <property type="entry name" value="FeoA"/>
    <property type="match status" value="1"/>
</dbReference>
<dbReference type="SMART" id="SM00899">
    <property type="entry name" value="FeoA"/>
    <property type="match status" value="1"/>
</dbReference>
<keyword evidence="5 15" id="KW-0410">Iron transport</keyword>
<dbReference type="Gene3D" id="1.10.287.1770">
    <property type="match status" value="1"/>
</dbReference>
<name>A0ABX2GM67_9FIRM</name>
<dbReference type="InterPro" id="IPR005225">
    <property type="entry name" value="Small_GTP-bd"/>
</dbReference>
<dbReference type="InterPro" id="IPR041069">
    <property type="entry name" value="FeoB_Cyto"/>
</dbReference>
<sequence length="778" mass="85782">MTLKDLEIGKSAVIKTVGGKGALRQHFLDMGMIPGAEVTVVKFAPMGDPMELQVHGYELTLRLAEAEQIEIEQIPRRSNSHKRIEALSDAAHPGLGEEGKYHSKKDEHPLPEDTMLTYALVGNQNCGKTTLFNQLTGSNQHVGNFPGVTVDRKTGTIKGHPNTEITDLPGIYSMSPYSSEEIVSRNFVLESKPKAIINIVDATNIERNLYLTMQLLEMDIPMVVALNMMDEVVGNQGSIDVNMMEALLGVPVIPISAAKNEGVDELVKHALHIAKYQERPLRQDFCDKNDHEGSVHRCIHAVMHLIEDHAAQTDIPARFAATKAIEGDPLVLERLKLDTNESEMLEHIVQQMETERQVDRSAAIADMRFDFIERLCEQTVVKPKESKERIRSEKIDRILTGKYTAIPCFIGIMVLVFYLTFNVIGAWLQSLLEMGIDKVSELADAALTAAHVNSAMHSLVIDGIFTGVGSVLSFLPIIVTLFFFLSLMEDSGYIARVAFVMDKLLRKIGLSGRSIVPMLIGFGCTVPAVMATRTLTSERDRKMTILLTPFMSCTAKLPIYSFFVSSFFPKKGGLIMAGLYLLGILVGILVAFLYNGTLFKGDPVPFVMELPNYRLPGAKNVTQLLWEKAKDFLQRAFSVILLATMVVWFLQSFDLHLNLVKDSSDSILALVAGCLAPVFKPLGLGDWRICTALISGFMAKESVVSTLEVLFAGSITSVLTPLAAASLLAFSLLYTPCVAAIASVKRELGGRWAAFVVLWQCTIAWIVAWIVHLIGGIW</sequence>
<keyword evidence="4" id="KW-1003">Cell membrane</keyword>
<evidence type="ECO:0000256" key="15">
    <source>
        <dbReference type="RuleBase" id="RU362098"/>
    </source>
</evidence>
<dbReference type="Pfam" id="PF07664">
    <property type="entry name" value="FeoB_C"/>
    <property type="match status" value="1"/>
</dbReference>
<evidence type="ECO:0000256" key="9">
    <source>
        <dbReference type="ARBA" id="ARBA00023004"/>
    </source>
</evidence>
<evidence type="ECO:0000256" key="5">
    <source>
        <dbReference type="ARBA" id="ARBA00022496"/>
    </source>
</evidence>
<feature type="transmembrane region" description="Helical" evidence="15">
    <location>
        <begin position="753"/>
        <end position="775"/>
    </location>
</feature>
<keyword evidence="12 15" id="KW-0472">Membrane</keyword>
<keyword evidence="11 15" id="KW-0342">GTP-binding</keyword>
<feature type="transmembrane region" description="Helical" evidence="15">
    <location>
        <begin position="543"/>
        <end position="568"/>
    </location>
</feature>
<evidence type="ECO:0000256" key="4">
    <source>
        <dbReference type="ARBA" id="ARBA00022475"/>
    </source>
</evidence>
<evidence type="ECO:0000256" key="8">
    <source>
        <dbReference type="ARBA" id="ARBA00022989"/>
    </source>
</evidence>
<evidence type="ECO:0000256" key="2">
    <source>
        <dbReference type="ARBA" id="ARBA00004651"/>
    </source>
</evidence>
<organism evidence="18 19">
    <name type="scientific">Blautia wexlerae</name>
    <dbReference type="NCBI Taxonomy" id="418240"/>
    <lineage>
        <taxon>Bacteria</taxon>
        <taxon>Bacillati</taxon>
        <taxon>Bacillota</taxon>
        <taxon>Clostridia</taxon>
        <taxon>Lachnospirales</taxon>
        <taxon>Lachnospiraceae</taxon>
        <taxon>Blautia</taxon>
    </lineage>
</organism>
<evidence type="ECO:0000259" key="17">
    <source>
        <dbReference type="PROSITE" id="PS51711"/>
    </source>
</evidence>
<feature type="compositionally biased region" description="Basic and acidic residues" evidence="16">
    <location>
        <begin position="95"/>
        <end position="109"/>
    </location>
</feature>
<evidence type="ECO:0000256" key="12">
    <source>
        <dbReference type="ARBA" id="ARBA00023136"/>
    </source>
</evidence>
<dbReference type="Proteomes" id="UP000822152">
    <property type="component" value="Unassembled WGS sequence"/>
</dbReference>
<dbReference type="SUPFAM" id="SSF50037">
    <property type="entry name" value="C-terminal domain of transcriptional repressors"/>
    <property type="match status" value="1"/>
</dbReference>
<evidence type="ECO:0000256" key="14">
    <source>
        <dbReference type="NCBIfam" id="TIGR00437"/>
    </source>
</evidence>
<evidence type="ECO:0000256" key="16">
    <source>
        <dbReference type="SAM" id="MobiDB-lite"/>
    </source>
</evidence>
<evidence type="ECO:0000256" key="1">
    <source>
        <dbReference type="ARBA" id="ARBA00003926"/>
    </source>
</evidence>